<organism evidence="20 21">
    <name type="scientific">Denitrificimonas halotolerans</name>
    <dbReference type="NCBI Taxonomy" id="3098930"/>
    <lineage>
        <taxon>Bacteria</taxon>
        <taxon>Pseudomonadati</taxon>
        <taxon>Pseudomonadota</taxon>
        <taxon>Gammaproteobacteria</taxon>
        <taxon>Pseudomonadales</taxon>
        <taxon>Pseudomonadaceae</taxon>
        <taxon>Denitrificimonas</taxon>
    </lineage>
</organism>
<evidence type="ECO:0000256" key="15">
    <source>
        <dbReference type="PROSITE-ProRule" id="PRU10144"/>
    </source>
</evidence>
<evidence type="ECO:0000256" key="8">
    <source>
        <dbReference type="ARBA" id="ARBA00023004"/>
    </source>
</evidence>
<feature type="domain" description="TonB-dependent receptor-like beta-barrel" evidence="18">
    <location>
        <begin position="244"/>
        <end position="695"/>
    </location>
</feature>
<evidence type="ECO:0000256" key="5">
    <source>
        <dbReference type="ARBA" id="ARBA00022496"/>
    </source>
</evidence>
<keyword evidence="7 17" id="KW-0732">Signal</keyword>
<reference evidence="20 21" key="1">
    <citation type="submission" date="2023-12" db="EMBL/GenBank/DDBJ databases">
        <title>Denitrificimonas halotolerans sp. nov.,a novel species isolated from landfill leachate.</title>
        <authorList>
            <person name="Wang S."/>
        </authorList>
    </citation>
    <scope>NUCLEOTIDE SEQUENCE [LARGE SCALE GENOMIC DNA]</scope>
    <source>
        <strain evidence="20 21">JX-1</strain>
    </source>
</reference>
<dbReference type="EMBL" id="JAXIVU010000012">
    <property type="protein sequence ID" value="MDY7219783.1"/>
    <property type="molecule type" value="Genomic_DNA"/>
</dbReference>
<feature type="signal peptide" evidence="17">
    <location>
        <begin position="1"/>
        <end position="32"/>
    </location>
</feature>
<feature type="short sequence motif" description="TonB C-terminal box" evidence="15">
    <location>
        <begin position="716"/>
        <end position="733"/>
    </location>
</feature>
<dbReference type="InterPro" id="IPR000531">
    <property type="entry name" value="Beta-barrel_TonB"/>
</dbReference>
<comment type="caution">
    <text evidence="20">The sequence shown here is derived from an EMBL/GenBank/DDBJ whole genome shotgun (WGS) entry which is preliminary data.</text>
</comment>
<evidence type="ECO:0000256" key="7">
    <source>
        <dbReference type="ARBA" id="ARBA00022729"/>
    </source>
</evidence>
<evidence type="ECO:0000256" key="17">
    <source>
        <dbReference type="SAM" id="SignalP"/>
    </source>
</evidence>
<comment type="subcellular location">
    <subcellularLocation>
        <location evidence="1 14">Cell outer membrane</location>
        <topology evidence="1 14">Multi-pass membrane protein</topology>
    </subcellularLocation>
</comment>
<dbReference type="Pfam" id="PF00593">
    <property type="entry name" value="TonB_dep_Rec_b-barrel"/>
    <property type="match status" value="1"/>
</dbReference>
<dbReference type="Gene3D" id="2.40.170.20">
    <property type="entry name" value="TonB-dependent receptor, beta-barrel domain"/>
    <property type="match status" value="1"/>
</dbReference>
<keyword evidence="3 14" id="KW-0813">Transport</keyword>
<dbReference type="Pfam" id="PF07715">
    <property type="entry name" value="Plug"/>
    <property type="match status" value="1"/>
</dbReference>
<keyword evidence="5" id="KW-0410">Iron transport</keyword>
<keyword evidence="10 16" id="KW-0798">TonB box</keyword>
<keyword evidence="13 14" id="KW-0998">Cell outer membrane</keyword>
<dbReference type="PROSITE" id="PS52016">
    <property type="entry name" value="TONB_DEPENDENT_REC_3"/>
    <property type="match status" value="1"/>
</dbReference>
<dbReference type="PROSITE" id="PS01156">
    <property type="entry name" value="TONB_DEPENDENT_REC_2"/>
    <property type="match status" value="1"/>
</dbReference>
<keyword evidence="21" id="KW-1185">Reference proteome</keyword>
<protein>
    <submittedName>
        <fullName evidence="20">TonB-dependent siderophore receptor</fullName>
    </submittedName>
</protein>
<accession>A0ABU5GS33</accession>
<dbReference type="InterPro" id="IPR037066">
    <property type="entry name" value="Plug_dom_sf"/>
</dbReference>
<dbReference type="InterPro" id="IPR010105">
    <property type="entry name" value="TonB_sidphr_rcpt"/>
</dbReference>
<dbReference type="CDD" id="cd01347">
    <property type="entry name" value="ligand_gated_channel"/>
    <property type="match status" value="1"/>
</dbReference>
<dbReference type="NCBIfam" id="TIGR01783">
    <property type="entry name" value="TonB-siderophor"/>
    <property type="match status" value="1"/>
</dbReference>
<evidence type="ECO:0000256" key="11">
    <source>
        <dbReference type="ARBA" id="ARBA00023136"/>
    </source>
</evidence>
<evidence type="ECO:0000256" key="6">
    <source>
        <dbReference type="ARBA" id="ARBA00022692"/>
    </source>
</evidence>
<keyword evidence="12 20" id="KW-0675">Receptor</keyword>
<gene>
    <name evidence="20" type="ORF">TOI97_09450</name>
</gene>
<evidence type="ECO:0000256" key="13">
    <source>
        <dbReference type="ARBA" id="ARBA00023237"/>
    </source>
</evidence>
<dbReference type="InterPro" id="IPR039426">
    <property type="entry name" value="TonB-dep_rcpt-like"/>
</dbReference>
<evidence type="ECO:0000259" key="18">
    <source>
        <dbReference type="Pfam" id="PF00593"/>
    </source>
</evidence>
<feature type="domain" description="TonB-dependent receptor plug" evidence="19">
    <location>
        <begin position="68"/>
        <end position="167"/>
    </location>
</feature>
<evidence type="ECO:0000256" key="12">
    <source>
        <dbReference type="ARBA" id="ARBA00023170"/>
    </source>
</evidence>
<keyword evidence="4 14" id="KW-1134">Transmembrane beta strand</keyword>
<dbReference type="InterPro" id="IPR010917">
    <property type="entry name" value="TonB_rcpt_CS"/>
</dbReference>
<evidence type="ECO:0000256" key="9">
    <source>
        <dbReference type="ARBA" id="ARBA00023065"/>
    </source>
</evidence>
<evidence type="ECO:0000259" key="19">
    <source>
        <dbReference type="Pfam" id="PF07715"/>
    </source>
</evidence>
<dbReference type="InterPro" id="IPR036942">
    <property type="entry name" value="Beta-barrel_TonB_sf"/>
</dbReference>
<keyword evidence="6 14" id="KW-0812">Transmembrane</keyword>
<evidence type="ECO:0000256" key="14">
    <source>
        <dbReference type="PROSITE-ProRule" id="PRU01360"/>
    </source>
</evidence>
<dbReference type="Proteomes" id="UP001294570">
    <property type="component" value="Unassembled WGS sequence"/>
</dbReference>
<sequence length="733" mass="80651">MSAPIVSSKKQPQSLLLTAVGLVLTSASHLSAAQEVMSAVELSSQTVVGETPAYRSTHSVSVKNTAPLFDTPQTIQVIPAEVIKEQQALSLRQVLSNVSGITFNAGEGGGGSGDSVNIRGFSANANMQIDGLRDSTQTNRTDTFNIEAVEVIKGPNSVFGGSGTTGGSVNQASKEPMLRDFTELGASLGTDGYHRMTLDTNQTLERLGSGSAFRLNLMAHENDVPGRDDIDRKRWGIAPSVLFGLSDTARLTLSYFHQVDDNLPDYGVPARDGKKLAGVSRDDYFGFRNFDKEEITSDAFTIKFEHDINEALQVQNLTRYSRIDRDTIISAAHVNVAGLPAGRYKPAGPQGYGRDVESQMWINQLSLIGENDFLGMQHSWVVGGEVSRETYDREAYNHAFDFTGIDYDLYNPPSYYAGAAQRTSLDNTKTHLTNKAVYAFDTISLTPKWDINLGLRYDWLNGDYEKTTLATATKAEKYENYRTEDKKFSGRVGLVYKPADNGRIYVAYGTSFNPSAEFLTTMASGVSGATADLSPEKNRSLELGAKWIFFNSALELDGAIYHVEKTNAREQLADGSYVLAGEQRVQGVELGATGKVTDAWKVYANYTYMSSETTKSSDAKKKGQALANTPPHSFNLWTTYDLPQGWQVGYGSRYVSQRNVTSDTKAKLAEYWVHNALVAYQVNDQLNVQLNMNNIFDKDYVERVRQRPGDDSRSSAVEFGDGRNVVLSTTYKF</sequence>
<dbReference type="PANTHER" id="PTHR32552">
    <property type="entry name" value="FERRICHROME IRON RECEPTOR-RELATED"/>
    <property type="match status" value="1"/>
</dbReference>
<evidence type="ECO:0000313" key="21">
    <source>
        <dbReference type="Proteomes" id="UP001294570"/>
    </source>
</evidence>
<evidence type="ECO:0000256" key="1">
    <source>
        <dbReference type="ARBA" id="ARBA00004571"/>
    </source>
</evidence>
<dbReference type="PANTHER" id="PTHR32552:SF83">
    <property type="entry name" value="BLR3904 PROTEIN"/>
    <property type="match status" value="1"/>
</dbReference>
<comment type="similarity">
    <text evidence="2 14 16">Belongs to the TonB-dependent receptor family.</text>
</comment>
<dbReference type="RefSeq" id="WP_321553865.1">
    <property type="nucleotide sequence ID" value="NZ_JAXIVU010000012.1"/>
</dbReference>
<feature type="chain" id="PRO_5045725923" evidence="17">
    <location>
        <begin position="33"/>
        <end position="733"/>
    </location>
</feature>
<keyword evidence="9" id="KW-0406">Ion transport</keyword>
<dbReference type="SUPFAM" id="SSF56935">
    <property type="entry name" value="Porins"/>
    <property type="match status" value="1"/>
</dbReference>
<evidence type="ECO:0000256" key="3">
    <source>
        <dbReference type="ARBA" id="ARBA00022448"/>
    </source>
</evidence>
<dbReference type="Gene3D" id="2.170.130.10">
    <property type="entry name" value="TonB-dependent receptor, plug domain"/>
    <property type="match status" value="1"/>
</dbReference>
<proteinExistence type="inferred from homology"/>
<evidence type="ECO:0000256" key="16">
    <source>
        <dbReference type="RuleBase" id="RU003357"/>
    </source>
</evidence>
<name>A0ABU5GS33_9GAMM</name>
<evidence type="ECO:0000256" key="10">
    <source>
        <dbReference type="ARBA" id="ARBA00023077"/>
    </source>
</evidence>
<evidence type="ECO:0000256" key="2">
    <source>
        <dbReference type="ARBA" id="ARBA00009810"/>
    </source>
</evidence>
<keyword evidence="8" id="KW-0408">Iron</keyword>
<dbReference type="InterPro" id="IPR012910">
    <property type="entry name" value="Plug_dom"/>
</dbReference>
<evidence type="ECO:0000313" key="20">
    <source>
        <dbReference type="EMBL" id="MDY7219783.1"/>
    </source>
</evidence>
<keyword evidence="11 14" id="KW-0472">Membrane</keyword>
<evidence type="ECO:0000256" key="4">
    <source>
        <dbReference type="ARBA" id="ARBA00022452"/>
    </source>
</evidence>